<gene>
    <name evidence="2" type="primary">Vigan.05G234000</name>
    <name evidence="2" type="ORF">VIGAN_05234000</name>
</gene>
<protein>
    <submittedName>
        <fullName evidence="2">Uncharacterized protein</fullName>
    </submittedName>
</protein>
<organism evidence="2 3">
    <name type="scientific">Vigna angularis var. angularis</name>
    <dbReference type="NCBI Taxonomy" id="157739"/>
    <lineage>
        <taxon>Eukaryota</taxon>
        <taxon>Viridiplantae</taxon>
        <taxon>Streptophyta</taxon>
        <taxon>Embryophyta</taxon>
        <taxon>Tracheophyta</taxon>
        <taxon>Spermatophyta</taxon>
        <taxon>Magnoliopsida</taxon>
        <taxon>eudicotyledons</taxon>
        <taxon>Gunneridae</taxon>
        <taxon>Pentapetalae</taxon>
        <taxon>rosids</taxon>
        <taxon>fabids</taxon>
        <taxon>Fabales</taxon>
        <taxon>Fabaceae</taxon>
        <taxon>Papilionoideae</taxon>
        <taxon>50 kb inversion clade</taxon>
        <taxon>NPAAA clade</taxon>
        <taxon>indigoferoid/millettioid clade</taxon>
        <taxon>Phaseoleae</taxon>
        <taxon>Vigna</taxon>
    </lineage>
</organism>
<evidence type="ECO:0000256" key="1">
    <source>
        <dbReference type="SAM" id="MobiDB-lite"/>
    </source>
</evidence>
<feature type="region of interest" description="Disordered" evidence="1">
    <location>
        <begin position="98"/>
        <end position="126"/>
    </location>
</feature>
<name>A0A0S3S7C1_PHAAN</name>
<evidence type="ECO:0000313" key="3">
    <source>
        <dbReference type="Proteomes" id="UP000291084"/>
    </source>
</evidence>
<dbReference type="Proteomes" id="UP000291084">
    <property type="component" value="Chromosome 5"/>
</dbReference>
<keyword evidence="3" id="KW-1185">Reference proteome</keyword>
<dbReference type="EMBL" id="AP015038">
    <property type="protein sequence ID" value="BAT88744.1"/>
    <property type="molecule type" value="Genomic_DNA"/>
</dbReference>
<reference evidence="2 3" key="1">
    <citation type="journal article" date="2015" name="Sci. Rep.">
        <title>The power of single molecule real-time sequencing technology in the de novo assembly of a eukaryotic genome.</title>
        <authorList>
            <person name="Sakai H."/>
            <person name="Naito K."/>
            <person name="Ogiso-Tanaka E."/>
            <person name="Takahashi Y."/>
            <person name="Iseki K."/>
            <person name="Muto C."/>
            <person name="Satou K."/>
            <person name="Teruya K."/>
            <person name="Shiroma A."/>
            <person name="Shimoji M."/>
            <person name="Hirano T."/>
            <person name="Itoh T."/>
            <person name="Kaga A."/>
            <person name="Tomooka N."/>
        </authorList>
    </citation>
    <scope>NUCLEOTIDE SEQUENCE [LARGE SCALE GENOMIC DNA]</scope>
    <source>
        <strain evidence="3">cv. Shumari</strain>
    </source>
</reference>
<sequence length="177" mass="20309">LLFYISLWELLSTLSQNFPSFSKFSFASFRFIKPIPPNLTSYLPPNFSSYLPPNFKKPITISPKLHFRVPSTTTFSLFTILIFLPCIAISNLSRSFFSPKPSSSTKSRSPKPSLPLTKPAPSNCSSNELRHWRERLTLLSPLPLALALRNDKLRPLRKSPTCTHWRAGKREKMKARW</sequence>
<dbReference type="AlphaFoldDB" id="A0A0S3S7C1"/>
<feature type="compositionally biased region" description="Low complexity" evidence="1">
    <location>
        <begin position="98"/>
        <end position="122"/>
    </location>
</feature>
<accession>A0A0S3S7C1</accession>
<evidence type="ECO:0000313" key="2">
    <source>
        <dbReference type="EMBL" id="BAT88744.1"/>
    </source>
</evidence>
<feature type="non-terminal residue" evidence="2">
    <location>
        <position position="1"/>
    </location>
</feature>
<proteinExistence type="predicted"/>